<name>A0A4R3VPF2_9GAMM</name>
<keyword evidence="2" id="KW-1185">Reference proteome</keyword>
<comment type="caution">
    <text evidence="1">The sequence shown here is derived from an EMBL/GenBank/DDBJ whole genome shotgun (WGS) entry which is preliminary data.</text>
</comment>
<evidence type="ECO:0000313" key="2">
    <source>
        <dbReference type="Proteomes" id="UP000295433"/>
    </source>
</evidence>
<dbReference type="EMBL" id="SMBY01000003">
    <property type="protein sequence ID" value="TCV06940.1"/>
    <property type="molecule type" value="Genomic_DNA"/>
</dbReference>
<reference evidence="1 2" key="1">
    <citation type="submission" date="2019-03" db="EMBL/GenBank/DDBJ databases">
        <title>Genomic Encyclopedia of Type Strains, Phase IV (KMG-IV): sequencing the most valuable type-strain genomes for metagenomic binning, comparative biology and taxonomic classification.</title>
        <authorList>
            <person name="Goeker M."/>
        </authorList>
    </citation>
    <scope>NUCLEOTIDE SEQUENCE [LARGE SCALE GENOMIC DNA]</scope>
    <source>
        <strain evidence="1 2">DSM 16730</strain>
    </source>
</reference>
<accession>A0A4R3VPF2</accession>
<dbReference type="AlphaFoldDB" id="A0A4R3VPF2"/>
<dbReference type="Proteomes" id="UP000295433">
    <property type="component" value="Unassembled WGS sequence"/>
</dbReference>
<evidence type="ECO:0000313" key="1">
    <source>
        <dbReference type="EMBL" id="TCV06940.1"/>
    </source>
</evidence>
<protein>
    <submittedName>
        <fullName evidence="1">Uncharacterized protein</fullName>
    </submittedName>
</protein>
<dbReference type="RefSeq" id="WP_380895451.1">
    <property type="nucleotide sequence ID" value="NZ_JBHLYS010000010.1"/>
</dbReference>
<sequence>MIDKQKNVMHRKSIVTQNYTFHENLTFFNQSLLKEHNDAYPASLQSQHYESDNRAIRPDDARKIFIYDIDEKEL</sequence>
<proteinExistence type="predicted"/>
<organism evidence="1 2">
    <name type="scientific">Samsonia erythrinae</name>
    <dbReference type="NCBI Taxonomy" id="160434"/>
    <lineage>
        <taxon>Bacteria</taxon>
        <taxon>Pseudomonadati</taxon>
        <taxon>Pseudomonadota</taxon>
        <taxon>Gammaproteobacteria</taxon>
        <taxon>Enterobacterales</taxon>
        <taxon>Pectobacteriaceae</taxon>
        <taxon>Samsonia</taxon>
    </lineage>
</organism>
<gene>
    <name evidence="1" type="ORF">EDC54_103189</name>
</gene>